<dbReference type="Ensembl" id="ENSORLT00000044098.1">
    <property type="protein sequence ID" value="ENSORLP00000039860.1"/>
    <property type="gene ID" value="ENSORLG00000024942.1"/>
</dbReference>
<sequence length="163" mass="18803">NFRILIRRREACLGTVESRQSDVAGELIVSLICDRPRRGVPRVTDDHHDQYLRTSALRHGLANATQLQARLPDVRGTRVSRQTIHNNTVMNVCSGQQDHVTWTMRQWSTLWFKSRRGAFCVFLRGFSLSLNCFRWECEWACFLSPCDPTVGCRTVQGVHHLLH</sequence>
<protein>
    <recommendedName>
        <fullName evidence="3">Transposase Tc1-like domain-containing protein</fullName>
    </recommendedName>
</protein>
<evidence type="ECO:0000313" key="1">
    <source>
        <dbReference type="Ensembl" id="ENSORLP00000039860.1"/>
    </source>
</evidence>
<name>A0A3B3I7U6_ORYLA</name>
<reference evidence="1 2" key="1">
    <citation type="journal article" date="2007" name="Nature">
        <title>The medaka draft genome and insights into vertebrate genome evolution.</title>
        <authorList>
            <person name="Kasahara M."/>
            <person name="Naruse K."/>
            <person name="Sasaki S."/>
            <person name="Nakatani Y."/>
            <person name="Qu W."/>
            <person name="Ahsan B."/>
            <person name="Yamada T."/>
            <person name="Nagayasu Y."/>
            <person name="Doi K."/>
            <person name="Kasai Y."/>
            <person name="Jindo T."/>
            <person name="Kobayashi D."/>
            <person name="Shimada A."/>
            <person name="Toyoda A."/>
            <person name="Kuroki Y."/>
            <person name="Fujiyama A."/>
            <person name="Sasaki T."/>
            <person name="Shimizu A."/>
            <person name="Asakawa S."/>
            <person name="Shimizu N."/>
            <person name="Hashimoto S."/>
            <person name="Yang J."/>
            <person name="Lee Y."/>
            <person name="Matsushima K."/>
            <person name="Sugano S."/>
            <person name="Sakaizumi M."/>
            <person name="Narita T."/>
            <person name="Ohishi K."/>
            <person name="Haga S."/>
            <person name="Ohta F."/>
            <person name="Nomoto H."/>
            <person name="Nogata K."/>
            <person name="Morishita T."/>
            <person name="Endo T."/>
            <person name="Shin-I T."/>
            <person name="Takeda H."/>
            <person name="Morishita S."/>
            <person name="Kohara Y."/>
        </authorList>
    </citation>
    <scope>NUCLEOTIDE SEQUENCE [LARGE SCALE GENOMIC DNA]</scope>
    <source>
        <strain evidence="1 2">Hd-rR</strain>
    </source>
</reference>
<reference evidence="1" key="2">
    <citation type="submission" date="2025-08" db="UniProtKB">
        <authorList>
            <consortium name="Ensembl"/>
        </authorList>
    </citation>
    <scope>IDENTIFICATION</scope>
    <source>
        <strain evidence="1">Hd-rR</strain>
    </source>
</reference>
<reference evidence="1" key="3">
    <citation type="submission" date="2025-09" db="UniProtKB">
        <authorList>
            <consortium name="Ensembl"/>
        </authorList>
    </citation>
    <scope>IDENTIFICATION</scope>
    <source>
        <strain evidence="1">Hd-rR</strain>
    </source>
</reference>
<dbReference type="InParanoid" id="A0A3B3I7U6"/>
<dbReference type="STRING" id="8090.ENSORLP00000039860"/>
<organism evidence="1 2">
    <name type="scientific">Oryzias latipes</name>
    <name type="common">Japanese rice fish</name>
    <name type="synonym">Japanese killifish</name>
    <dbReference type="NCBI Taxonomy" id="8090"/>
    <lineage>
        <taxon>Eukaryota</taxon>
        <taxon>Metazoa</taxon>
        <taxon>Chordata</taxon>
        <taxon>Craniata</taxon>
        <taxon>Vertebrata</taxon>
        <taxon>Euteleostomi</taxon>
        <taxon>Actinopterygii</taxon>
        <taxon>Neopterygii</taxon>
        <taxon>Teleostei</taxon>
        <taxon>Neoteleostei</taxon>
        <taxon>Acanthomorphata</taxon>
        <taxon>Ovalentaria</taxon>
        <taxon>Atherinomorphae</taxon>
        <taxon>Beloniformes</taxon>
        <taxon>Adrianichthyidae</taxon>
        <taxon>Oryziinae</taxon>
        <taxon>Oryzias</taxon>
    </lineage>
</organism>
<dbReference type="GeneTree" id="ENSGT01150000287752"/>
<evidence type="ECO:0000313" key="2">
    <source>
        <dbReference type="Proteomes" id="UP000001038"/>
    </source>
</evidence>
<dbReference type="Proteomes" id="UP000001038">
    <property type="component" value="Chromosome 7"/>
</dbReference>
<evidence type="ECO:0008006" key="3">
    <source>
        <dbReference type="Google" id="ProtNLM"/>
    </source>
</evidence>
<keyword evidence="2" id="KW-1185">Reference proteome</keyword>
<proteinExistence type="predicted"/>
<accession>A0A3B3I7U6</accession>
<dbReference type="AlphaFoldDB" id="A0A3B3I7U6"/>